<evidence type="ECO:0000313" key="1">
    <source>
        <dbReference type="EMBL" id="MFC7095704.1"/>
    </source>
</evidence>
<evidence type="ECO:0000313" key="2">
    <source>
        <dbReference type="Proteomes" id="UP001596388"/>
    </source>
</evidence>
<dbReference type="Proteomes" id="UP001596388">
    <property type="component" value="Unassembled WGS sequence"/>
</dbReference>
<keyword evidence="2" id="KW-1185">Reference proteome</keyword>
<dbReference type="AlphaFoldDB" id="A0ABD5WVV8"/>
<sequence length="169" mass="19369">MAEQHSTDEVPCVMSMKLARHEERQADLADAARRTHQKKMARRQELGRGEEDFDYYLLPDGLECDEATLEHLPSTTVRHVDGEVDVSYPSHEYAIVRVDTVVDLVEVSFADREKTGTHYWGVTEYVAKSFSHYNTHRVDALVEQLEQDAIALEWVDDRTFNTVDAEVDA</sequence>
<gene>
    <name evidence="1" type="ORF">ACFQKD_00160</name>
</gene>
<dbReference type="GeneID" id="79271913"/>
<dbReference type="EMBL" id="JBHTAG010000001">
    <property type="protein sequence ID" value="MFC7095704.1"/>
    <property type="molecule type" value="Genomic_DNA"/>
</dbReference>
<comment type="caution">
    <text evidence="1">The sequence shown here is derived from an EMBL/GenBank/DDBJ whole genome shotgun (WGS) entry which is preliminary data.</text>
</comment>
<protein>
    <submittedName>
        <fullName evidence="1">Uncharacterized protein</fullName>
    </submittedName>
</protein>
<reference evidence="1 2" key="1">
    <citation type="journal article" date="2019" name="Int. J. Syst. Evol. Microbiol.">
        <title>The Global Catalogue of Microorganisms (GCM) 10K type strain sequencing project: providing services to taxonomists for standard genome sequencing and annotation.</title>
        <authorList>
            <consortium name="The Broad Institute Genomics Platform"/>
            <consortium name="The Broad Institute Genome Sequencing Center for Infectious Disease"/>
            <person name="Wu L."/>
            <person name="Ma J."/>
        </authorList>
    </citation>
    <scope>NUCLEOTIDE SEQUENCE [LARGE SCALE GENOMIC DNA]</scope>
    <source>
        <strain evidence="1 2">DT55</strain>
    </source>
</reference>
<organism evidence="1 2">
    <name type="scientific">Halobaculum marinum</name>
    <dbReference type="NCBI Taxonomy" id="3031996"/>
    <lineage>
        <taxon>Archaea</taxon>
        <taxon>Methanobacteriati</taxon>
        <taxon>Methanobacteriota</taxon>
        <taxon>Stenosarchaea group</taxon>
        <taxon>Halobacteria</taxon>
        <taxon>Halobacteriales</taxon>
        <taxon>Haloferacaceae</taxon>
        <taxon>Halobaculum</taxon>
    </lineage>
</organism>
<proteinExistence type="predicted"/>
<dbReference type="RefSeq" id="WP_276239682.1">
    <property type="nucleotide sequence ID" value="NZ_CP119991.1"/>
</dbReference>
<accession>A0ABD5WVV8</accession>
<name>A0ABD5WVV8_9EURY</name>